<dbReference type="Gene3D" id="2.130.10.10">
    <property type="entry name" value="YVTN repeat-like/Quinoprotein amine dehydrogenase"/>
    <property type="match status" value="1"/>
</dbReference>
<dbReference type="InterPro" id="IPR015943">
    <property type="entry name" value="WD40/YVTN_repeat-like_dom_sf"/>
</dbReference>
<dbReference type="GeneID" id="105265268"/>
<keyword evidence="5" id="KW-0175">Coiled coil</keyword>
<accession>A0A0C9RE17</accession>
<sequence length="987" mass="112186">MPTNSPNWPSSWSPPSKITSSLVLIELTTDNQVELECTSNEFVFLEYPWAYVARAILLKISQDATSTLETYKSQIEAYKPEMMLLGYASKELCSTHYVLCLTEEVRDAMVSRNRQITRSIHDRVTRMLRKTPLGVIPSSPLAPVDDTVLKTRRSLFEVEISRKSSPPGPRDLSDRSSEATRDGYLDILLPPTSQFSNVRMKLVTKSLQTNLQPTPRSVQTYIGYPKTKWTQYDNRPAVESQQPHPEKTTEESSPAGHSEAVTLSDEKPVQMESLISVNESLVRQTESLRNFIEANLSVVTDCIRYNSEINMHSDDIENLAKCAIPEASTVIDYNLGEVISLVDLGATKGTVISDVAWHPSRVEYVAICYIEAGRCLDFSDHLPNHISTAAAAPGNDASVLLWSIDEPLKPKLWLVDYKEIRVMSFCPSKDSVLVGGTKTGQIVIWDLEKSFEAIDSGEELSDNDCRRLQACASSDPGESHLLQIRAIHWLPTSCRLEPTGKFSKIPDNMSMQFMTASEDGTVAFWDLLWQPNMTAVAKNLLNIVAAKMSLTEGLERLDNVFRPHYRLNVVASKETSTLTVLDICPASGEAYDEIQTDAIDPDANESARRLWASTTQGELLLCTWRGQEFDEICHENVEITGHSALIHDGPIVKIVRSHHVSDILLTIGGSVFALWKDDFLKKPLLWRKGNCLYTSCCWCHRPGVFCVARKDGDLETWDICRKTREPVHVQTISGKLITGLHRRFDGFVGVCDYSGAFRVFKQGGGPEFERIEWLRQFVDREVERNREFCVWQEEYLESNEVAVGRKEARAAEEVRRRHEEAREKFLREQEEVIRMKAERRALKIPKSKETILRMENIERMKIVLLGKKGFDPRKLEEARSPMVQQQEEKVIRMIKAREKVANRDAYFTQALAVDFPDARGNVLKAEDEETGGDDIESFKEDEEAYARVRREAREMIRAGLQIPRFDWNAVMRDSRRIRSAKDRVEDH</sequence>
<protein>
    <submittedName>
        <fullName evidence="9">WD repeat-containing protein 63</fullName>
    </submittedName>
    <submittedName>
        <fullName evidence="7">WDR63 protein</fullName>
    </submittedName>
</protein>
<dbReference type="AlphaFoldDB" id="A0A0C9RE17"/>
<keyword evidence="2" id="KW-0963">Cytoplasm</keyword>
<dbReference type="GO" id="GO:0036156">
    <property type="term" value="C:inner dynein arm"/>
    <property type="evidence" value="ECO:0007669"/>
    <property type="project" value="TreeGrafter"/>
</dbReference>
<dbReference type="GO" id="GO:0060294">
    <property type="term" value="P:cilium movement involved in cell motility"/>
    <property type="evidence" value="ECO:0007669"/>
    <property type="project" value="TreeGrafter"/>
</dbReference>
<reference evidence="7" key="1">
    <citation type="submission" date="2015-01" db="EMBL/GenBank/DDBJ databases">
        <title>Transcriptome Assembly of Fopius arisanus.</title>
        <authorList>
            <person name="Geib S."/>
        </authorList>
    </citation>
    <scope>NUCLEOTIDE SEQUENCE</scope>
</reference>
<comment type="subcellular location">
    <subcellularLocation>
        <location evidence="1">Cytoplasm</location>
    </subcellularLocation>
</comment>
<dbReference type="KEGG" id="fas:105265268"/>
<name>A0A0C9RE17_9HYME</name>
<keyword evidence="3" id="KW-0853">WD repeat</keyword>
<keyword evidence="8" id="KW-1185">Reference proteome</keyword>
<keyword evidence="4" id="KW-0677">Repeat</keyword>
<dbReference type="Proteomes" id="UP000694866">
    <property type="component" value="Unplaced"/>
</dbReference>
<evidence type="ECO:0000313" key="9">
    <source>
        <dbReference type="RefSeq" id="XP_011300976.1"/>
    </source>
</evidence>
<dbReference type="RefSeq" id="XP_011300976.1">
    <property type="nucleotide sequence ID" value="XM_011302674.1"/>
</dbReference>
<evidence type="ECO:0000256" key="1">
    <source>
        <dbReference type="ARBA" id="ARBA00004496"/>
    </source>
</evidence>
<evidence type="ECO:0000256" key="6">
    <source>
        <dbReference type="SAM" id="MobiDB-lite"/>
    </source>
</evidence>
<dbReference type="GO" id="GO:0045504">
    <property type="term" value="F:dynein heavy chain binding"/>
    <property type="evidence" value="ECO:0007669"/>
    <property type="project" value="TreeGrafter"/>
</dbReference>
<dbReference type="InterPro" id="IPR050687">
    <property type="entry name" value="Dynein_IC"/>
</dbReference>
<evidence type="ECO:0000313" key="7">
    <source>
        <dbReference type="EMBL" id="JAG84566.1"/>
    </source>
</evidence>
<organism evidence="7">
    <name type="scientific">Fopius arisanus</name>
    <dbReference type="NCBI Taxonomy" id="64838"/>
    <lineage>
        <taxon>Eukaryota</taxon>
        <taxon>Metazoa</taxon>
        <taxon>Ecdysozoa</taxon>
        <taxon>Arthropoda</taxon>
        <taxon>Hexapoda</taxon>
        <taxon>Insecta</taxon>
        <taxon>Pterygota</taxon>
        <taxon>Neoptera</taxon>
        <taxon>Endopterygota</taxon>
        <taxon>Hymenoptera</taxon>
        <taxon>Apocrita</taxon>
        <taxon>Ichneumonoidea</taxon>
        <taxon>Braconidae</taxon>
        <taxon>Opiinae</taxon>
        <taxon>Fopius</taxon>
    </lineage>
</organism>
<dbReference type="GO" id="GO:0036159">
    <property type="term" value="P:inner dynein arm assembly"/>
    <property type="evidence" value="ECO:0007669"/>
    <property type="project" value="TreeGrafter"/>
</dbReference>
<evidence type="ECO:0000256" key="2">
    <source>
        <dbReference type="ARBA" id="ARBA00022490"/>
    </source>
</evidence>
<proteinExistence type="predicted"/>
<feature type="compositionally biased region" description="Polar residues" evidence="6">
    <location>
        <begin position="232"/>
        <end position="243"/>
    </location>
</feature>
<dbReference type="PANTHER" id="PTHR12442">
    <property type="entry name" value="DYNEIN INTERMEDIATE CHAIN"/>
    <property type="match status" value="1"/>
</dbReference>
<evidence type="ECO:0000256" key="5">
    <source>
        <dbReference type="SAM" id="Coils"/>
    </source>
</evidence>
<dbReference type="SUPFAM" id="SSF50978">
    <property type="entry name" value="WD40 repeat-like"/>
    <property type="match status" value="1"/>
</dbReference>
<dbReference type="OrthoDB" id="6619788at2759"/>
<evidence type="ECO:0000256" key="4">
    <source>
        <dbReference type="ARBA" id="ARBA00022737"/>
    </source>
</evidence>
<dbReference type="EMBL" id="GBYB01014799">
    <property type="protein sequence ID" value="JAG84566.1"/>
    <property type="molecule type" value="Transcribed_RNA"/>
</dbReference>
<dbReference type="InterPro" id="IPR001680">
    <property type="entry name" value="WD40_rpt"/>
</dbReference>
<evidence type="ECO:0000256" key="3">
    <source>
        <dbReference type="ARBA" id="ARBA00022574"/>
    </source>
</evidence>
<evidence type="ECO:0000313" key="8">
    <source>
        <dbReference type="Proteomes" id="UP000694866"/>
    </source>
</evidence>
<dbReference type="InterPro" id="IPR036322">
    <property type="entry name" value="WD40_repeat_dom_sf"/>
</dbReference>
<feature type="region of interest" description="Disordered" evidence="6">
    <location>
        <begin position="159"/>
        <end position="178"/>
    </location>
</feature>
<feature type="coiled-coil region" evidence="5">
    <location>
        <begin position="808"/>
        <end position="838"/>
    </location>
</feature>
<feature type="region of interest" description="Disordered" evidence="6">
    <location>
        <begin position="232"/>
        <end position="263"/>
    </location>
</feature>
<accession>A0A9R1TYR8</accession>
<gene>
    <name evidence="7" type="primary">WDR63</name>
    <name evidence="9" type="synonym">LOC105265268</name>
    <name evidence="7" type="ORF">g.19309</name>
</gene>
<reference evidence="9" key="2">
    <citation type="submission" date="2025-04" db="UniProtKB">
        <authorList>
            <consortium name="RefSeq"/>
        </authorList>
    </citation>
    <scope>IDENTIFICATION</scope>
    <source>
        <strain evidence="9">USDA-PBARC FA_bdor</strain>
        <tissue evidence="9">Whole organism</tissue>
    </source>
</reference>
<dbReference type="GO" id="GO:0045503">
    <property type="term" value="F:dynein light chain binding"/>
    <property type="evidence" value="ECO:0007669"/>
    <property type="project" value="TreeGrafter"/>
</dbReference>
<dbReference type="SMART" id="SM00320">
    <property type="entry name" value="WD40"/>
    <property type="match status" value="2"/>
</dbReference>
<dbReference type="PANTHER" id="PTHR12442:SF5">
    <property type="entry name" value="DYNEIN AXONEMAL INTERMEDIATE CHAIN 3"/>
    <property type="match status" value="1"/>
</dbReference>